<dbReference type="GO" id="GO:0030151">
    <property type="term" value="F:molybdenum ion binding"/>
    <property type="evidence" value="ECO:0007669"/>
    <property type="project" value="InterPro"/>
</dbReference>
<comment type="caution">
    <text evidence="1">The sequence shown here is derived from an EMBL/GenBank/DDBJ whole genome shotgun (WGS) entry which is preliminary data.</text>
</comment>
<protein>
    <submittedName>
        <fullName evidence="1">Nitrogen fixation protein NifQ</fullName>
    </submittedName>
</protein>
<name>A0A6N8DU27_RHOAC</name>
<reference evidence="1 2" key="1">
    <citation type="submission" date="2019-11" db="EMBL/GenBank/DDBJ databases">
        <title>Whole-genome sequence of a Rhodoblastus acidophilus DSM 142.</title>
        <authorList>
            <person name="Kyndt J.A."/>
            <person name="Meyer T.E."/>
        </authorList>
    </citation>
    <scope>NUCLEOTIDE SEQUENCE [LARGE SCALE GENOMIC DNA]</scope>
    <source>
        <strain evidence="1 2">DSM 142</strain>
    </source>
</reference>
<gene>
    <name evidence="1" type="ORF">GJ654_19010</name>
</gene>
<organism evidence="1 2">
    <name type="scientific">Rhodoblastus acidophilus</name>
    <name type="common">Rhodopseudomonas acidophila</name>
    <dbReference type="NCBI Taxonomy" id="1074"/>
    <lineage>
        <taxon>Bacteria</taxon>
        <taxon>Pseudomonadati</taxon>
        <taxon>Pseudomonadota</taxon>
        <taxon>Alphaproteobacteria</taxon>
        <taxon>Hyphomicrobiales</taxon>
        <taxon>Rhodoblastaceae</taxon>
        <taxon>Rhodoblastus</taxon>
    </lineage>
</organism>
<dbReference type="AlphaFoldDB" id="A0A6N8DU27"/>
<sequence length="204" mass="22062">MSPERTYRWLMEASAPSTGDGSFDAHICASILALALAQAREEGLGLAATSGLDADALLALGKQLFPGVAGDLAALAGAAAPAPSAEEESARDLLLMYGNGDYAFLNPLATMIARRCQEPHHLWQDLGLRNRGELSELMTRHFARLKLKNSADMKWKKFIYRMVCASEGFSLCPAPVCSDCDDFASCFGSEEGISRLAHFFEQRA</sequence>
<dbReference type="GO" id="GO:0009399">
    <property type="term" value="P:nitrogen fixation"/>
    <property type="evidence" value="ECO:0007669"/>
    <property type="project" value="InterPro"/>
</dbReference>
<dbReference type="InterPro" id="IPR006975">
    <property type="entry name" value="NifQ"/>
</dbReference>
<evidence type="ECO:0000313" key="2">
    <source>
        <dbReference type="Proteomes" id="UP000439113"/>
    </source>
</evidence>
<dbReference type="OrthoDB" id="192277at2"/>
<dbReference type="EMBL" id="WNKS01000026">
    <property type="protein sequence ID" value="MTV33075.1"/>
    <property type="molecule type" value="Genomic_DNA"/>
</dbReference>
<dbReference type="Pfam" id="PF04891">
    <property type="entry name" value="NifQ"/>
    <property type="match status" value="1"/>
</dbReference>
<dbReference type="Proteomes" id="UP000439113">
    <property type="component" value="Unassembled WGS sequence"/>
</dbReference>
<dbReference type="RefSeq" id="WP_155447756.1">
    <property type="nucleotide sequence ID" value="NZ_JAOQNR010000008.1"/>
</dbReference>
<evidence type="ECO:0000313" key="1">
    <source>
        <dbReference type="EMBL" id="MTV33075.1"/>
    </source>
</evidence>
<accession>A0A6N8DU27</accession>
<proteinExistence type="predicted"/>